<dbReference type="Proteomes" id="UP001164536">
    <property type="component" value="Plasmid unnamed5"/>
</dbReference>
<protein>
    <submittedName>
        <fullName evidence="2">Uncharacterized protein</fullName>
    </submittedName>
</protein>
<accession>A0ABY7LAV3</accession>
<feature type="compositionally biased region" description="Acidic residues" evidence="1">
    <location>
        <begin position="75"/>
        <end position="89"/>
    </location>
</feature>
<organism evidence="2 3">
    <name type="scientific">Citrobacter freundii</name>
    <dbReference type="NCBI Taxonomy" id="546"/>
    <lineage>
        <taxon>Bacteria</taxon>
        <taxon>Pseudomonadati</taxon>
        <taxon>Pseudomonadota</taxon>
        <taxon>Gammaproteobacteria</taxon>
        <taxon>Enterobacterales</taxon>
        <taxon>Enterobacteriaceae</taxon>
        <taxon>Citrobacter</taxon>
        <taxon>Citrobacter freundii complex</taxon>
    </lineage>
</organism>
<sequence length="97" mass="10296">MRIKVTMPGGNAGMVECSNAGTLVIVEGDITQDDMRNALNGVRPNSAVGEVNSLNADAHLVLRSLESAGWQVDWPEVDAGDDDPNDEDTPNIVSPIH</sequence>
<evidence type="ECO:0000313" key="3">
    <source>
        <dbReference type="Proteomes" id="UP001164536"/>
    </source>
</evidence>
<geneLocation type="plasmid" evidence="2 3">
    <name>unnamed5</name>
</geneLocation>
<reference evidence="2" key="1">
    <citation type="submission" date="2022-12" db="EMBL/GenBank/DDBJ databases">
        <title>2953647.</title>
        <authorList>
            <person name="Hergert J."/>
            <person name="Casey R."/>
            <person name="Wagner J."/>
            <person name="Young E.L."/>
            <person name="Oakeson K.F."/>
        </authorList>
    </citation>
    <scope>NUCLEOTIDE SEQUENCE</scope>
    <source>
        <strain evidence="2">2953647</strain>
        <plasmid evidence="2">unnamed5</plasmid>
    </source>
</reference>
<evidence type="ECO:0000256" key="1">
    <source>
        <dbReference type="SAM" id="MobiDB-lite"/>
    </source>
</evidence>
<proteinExistence type="predicted"/>
<feature type="region of interest" description="Disordered" evidence="1">
    <location>
        <begin position="74"/>
        <end position="97"/>
    </location>
</feature>
<evidence type="ECO:0000313" key="2">
    <source>
        <dbReference type="EMBL" id="WAZ60719.1"/>
    </source>
</evidence>
<dbReference type="RefSeq" id="WP_269521597.1">
    <property type="nucleotide sequence ID" value="NZ_CP114569.1"/>
</dbReference>
<gene>
    <name evidence="2" type="ORF">O4000_28840</name>
</gene>
<keyword evidence="2" id="KW-0614">Plasmid</keyword>
<keyword evidence="3" id="KW-1185">Reference proteome</keyword>
<name>A0ABY7LAV3_CITFR</name>
<dbReference type="EMBL" id="CP114569">
    <property type="protein sequence ID" value="WAZ60719.1"/>
    <property type="molecule type" value="Genomic_DNA"/>
</dbReference>